<dbReference type="eggNOG" id="COG0429">
    <property type="taxonomic scope" value="Bacteria"/>
</dbReference>
<dbReference type="InterPro" id="IPR050960">
    <property type="entry name" value="AB_hydrolase_4_sf"/>
</dbReference>
<dbReference type="GO" id="GO:0047372">
    <property type="term" value="F:monoacylglycerol lipase activity"/>
    <property type="evidence" value="ECO:0007669"/>
    <property type="project" value="TreeGrafter"/>
</dbReference>
<dbReference type="Gene3D" id="3.40.50.1820">
    <property type="entry name" value="alpha/beta hydrolase"/>
    <property type="match status" value="1"/>
</dbReference>
<dbReference type="KEGG" id="dsl:Dacsa_0513"/>
<dbReference type="PANTHER" id="PTHR10794">
    <property type="entry name" value="ABHYDROLASE DOMAIN-CONTAINING PROTEIN"/>
    <property type="match status" value="1"/>
</dbReference>
<dbReference type="PANTHER" id="PTHR10794:SF94">
    <property type="entry name" value="ESTERASE YHET-RELATED"/>
    <property type="match status" value="1"/>
</dbReference>
<dbReference type="GO" id="GO:0034338">
    <property type="term" value="F:short-chain carboxylesterase activity"/>
    <property type="evidence" value="ECO:0007669"/>
    <property type="project" value="TreeGrafter"/>
</dbReference>
<comment type="similarity">
    <text evidence="1">Belongs to the AB hydrolase superfamily. AB hydrolase 4 family.</text>
</comment>
<reference evidence="4" key="1">
    <citation type="submission" date="2012-04" db="EMBL/GenBank/DDBJ databases">
        <title>Finished genome of Dactylococcopsis salina PCC 8305.</title>
        <authorList>
            <consortium name="US DOE Joint Genome Institute"/>
            <person name="Gugger M."/>
            <person name="Coursin T."/>
            <person name="Rippka R."/>
            <person name="Tandeau De Marsac N."/>
            <person name="Huntemann M."/>
            <person name="Wei C.-L."/>
            <person name="Han J."/>
            <person name="Detter J.C."/>
            <person name="Han C."/>
            <person name="Tapia R."/>
            <person name="Daligault H."/>
            <person name="Chen A."/>
            <person name="Krypides N."/>
            <person name="Mavromatis K."/>
            <person name="Markowitz V."/>
            <person name="Szeto E."/>
            <person name="Ivanova N."/>
            <person name="Ovchinnikova G."/>
            <person name="Pagani I."/>
            <person name="Pati A."/>
            <person name="Goodwin L."/>
            <person name="Peters L."/>
            <person name="Pitluck S."/>
            <person name="Woyke T."/>
            <person name="Kerfeld C."/>
        </authorList>
    </citation>
    <scope>NUCLEOTIDE SEQUENCE [LARGE SCALE GENOMIC DNA]</scope>
    <source>
        <strain evidence="4">PCC 8305</strain>
    </source>
</reference>
<dbReference type="RefSeq" id="WP_015228310.1">
    <property type="nucleotide sequence ID" value="NC_019780.1"/>
</dbReference>
<dbReference type="EMBL" id="CP003944">
    <property type="protein sequence ID" value="AFZ49297.1"/>
    <property type="molecule type" value="Genomic_DNA"/>
</dbReference>
<dbReference type="Pfam" id="PF12697">
    <property type="entry name" value="Abhydrolase_6"/>
    <property type="match status" value="1"/>
</dbReference>
<dbReference type="InterPro" id="IPR000073">
    <property type="entry name" value="AB_hydrolase_1"/>
</dbReference>
<keyword evidence="5" id="KW-1185">Reference proteome</keyword>
<accession>K9YS26</accession>
<dbReference type="InterPro" id="IPR029058">
    <property type="entry name" value="AB_hydrolase_fold"/>
</dbReference>
<organism evidence="4 5">
    <name type="scientific">Dactylococcopsis salina (strain PCC 8305)</name>
    <name type="common">Myxobactron salinum</name>
    <dbReference type="NCBI Taxonomy" id="13035"/>
    <lineage>
        <taxon>Bacteria</taxon>
        <taxon>Bacillati</taxon>
        <taxon>Cyanobacteriota</taxon>
        <taxon>Cyanophyceae</taxon>
        <taxon>Nodosilineales</taxon>
        <taxon>Cymatolegaceae</taxon>
        <taxon>Dactylococcopsis</taxon>
    </lineage>
</organism>
<evidence type="ECO:0000259" key="3">
    <source>
        <dbReference type="Pfam" id="PF12697"/>
    </source>
</evidence>
<feature type="domain" description="AB hydrolase-1" evidence="3">
    <location>
        <begin position="85"/>
        <end position="319"/>
    </location>
</feature>
<dbReference type="STRING" id="13035.Dacsa_0513"/>
<name>K9YS26_DACS8</name>
<keyword evidence="4" id="KW-0378">Hydrolase</keyword>
<protein>
    <submittedName>
        <fullName evidence="4">Hydrolase of the alpha/beta-hydrolase fold protein</fullName>
    </submittedName>
</protein>
<dbReference type="Proteomes" id="UP000010482">
    <property type="component" value="Chromosome"/>
</dbReference>
<proteinExistence type="inferred from homology"/>
<dbReference type="OrthoDB" id="457503at2"/>
<dbReference type="SUPFAM" id="SSF53474">
    <property type="entry name" value="alpha/beta-Hydrolases"/>
    <property type="match status" value="1"/>
</dbReference>
<evidence type="ECO:0000256" key="1">
    <source>
        <dbReference type="ARBA" id="ARBA00010884"/>
    </source>
</evidence>
<gene>
    <name evidence="4" type="ORF">Dacsa_0513</name>
</gene>
<dbReference type="AlphaFoldDB" id="K9YS26"/>
<evidence type="ECO:0000313" key="5">
    <source>
        <dbReference type="Proteomes" id="UP000010482"/>
    </source>
</evidence>
<dbReference type="HOGENOM" id="CLU_793843_0_0_3"/>
<feature type="active site" description="Charge relay system" evidence="2">
    <location>
        <position position="315"/>
    </location>
</feature>
<feature type="active site" description="Charge relay system" evidence="2">
    <location>
        <position position="284"/>
    </location>
</feature>
<dbReference type="PIRSF" id="PIRSF005211">
    <property type="entry name" value="Ab_hydro_YheT"/>
    <property type="match status" value="1"/>
</dbReference>
<evidence type="ECO:0000313" key="4">
    <source>
        <dbReference type="EMBL" id="AFZ49297.1"/>
    </source>
</evidence>
<feature type="active site" description="Charge relay system" evidence="2">
    <location>
        <position position="158"/>
    </location>
</feature>
<dbReference type="InterPro" id="IPR012020">
    <property type="entry name" value="ABHD4"/>
</dbReference>
<evidence type="ECO:0000256" key="2">
    <source>
        <dbReference type="PIRSR" id="PIRSR005211-1"/>
    </source>
</evidence>
<sequence>MTISSPAYLPPWSLRDGIIQTVFSSYWYGKTWERWREQVWWLKGYPSITWEEKVFTGAENVPLWGKWACPPDAHGTMILNYGITGDTEKSWYAHVTAHKAYFQGWAVLLYDWRGHGKTAALSPVPTSDGWREGADQVLLAEQLVALGCPPKAVLVGFSLGGQLALWGLKEAVQSDLIRGGAVLAPNLESNRSLDYLVSYPFGRLVEGNFTKELIAEARRKAQVFPDAVADGAPDRIDSIRSFDREMVIDYYGFRSVTEYYHLTGGLYLLDRLTLPYLVVYAADDPIFDPSLVPEIESRVASNPHGKLLLTDCGGHVSHIARKTKDEDQFWGINRLLDFVNQM</sequence>